<protein>
    <submittedName>
        <fullName evidence="1">Phenylacetate-coenzyme A ligase PaaK-like adenylate-forming protein</fullName>
    </submittedName>
</protein>
<dbReference type="SUPFAM" id="SSF56801">
    <property type="entry name" value="Acetyl-CoA synthetase-like"/>
    <property type="match status" value="1"/>
</dbReference>
<evidence type="ECO:0000313" key="1">
    <source>
        <dbReference type="EMBL" id="MBP1933322.1"/>
    </source>
</evidence>
<organism evidence="1 2">
    <name type="scientific">Ammoniphilus resinae</name>
    <dbReference type="NCBI Taxonomy" id="861532"/>
    <lineage>
        <taxon>Bacteria</taxon>
        <taxon>Bacillati</taxon>
        <taxon>Bacillota</taxon>
        <taxon>Bacilli</taxon>
        <taxon>Bacillales</taxon>
        <taxon>Paenibacillaceae</taxon>
        <taxon>Aneurinibacillus group</taxon>
        <taxon>Ammoniphilus</taxon>
    </lineage>
</organism>
<accession>A0ABS4GTG1</accession>
<proteinExistence type="predicted"/>
<dbReference type="Gene3D" id="3.40.50.12780">
    <property type="entry name" value="N-terminal domain of ligase-like"/>
    <property type="match status" value="1"/>
</dbReference>
<dbReference type="RefSeq" id="WP_245203862.1">
    <property type="nucleotide sequence ID" value="NZ_JAGGKT010000010.1"/>
</dbReference>
<dbReference type="PANTHER" id="PTHR36932:SF1">
    <property type="entry name" value="CAPSULAR POLYSACCHARIDE BIOSYNTHESIS PROTEIN"/>
    <property type="match status" value="1"/>
</dbReference>
<dbReference type="Proteomes" id="UP001519343">
    <property type="component" value="Unassembled WGS sequence"/>
</dbReference>
<dbReference type="InterPro" id="IPR042099">
    <property type="entry name" value="ANL_N_sf"/>
</dbReference>
<dbReference type="InterPro" id="IPR053158">
    <property type="entry name" value="CapK_Type1_Caps_Biosynth"/>
</dbReference>
<reference evidence="1 2" key="1">
    <citation type="submission" date="2021-03" db="EMBL/GenBank/DDBJ databases">
        <title>Genomic Encyclopedia of Type Strains, Phase IV (KMG-IV): sequencing the most valuable type-strain genomes for metagenomic binning, comparative biology and taxonomic classification.</title>
        <authorList>
            <person name="Goeker M."/>
        </authorList>
    </citation>
    <scope>NUCLEOTIDE SEQUENCE [LARGE SCALE GENOMIC DNA]</scope>
    <source>
        <strain evidence="1 2">DSM 24738</strain>
    </source>
</reference>
<dbReference type="EMBL" id="JAGGKT010000010">
    <property type="protein sequence ID" value="MBP1933322.1"/>
    <property type="molecule type" value="Genomic_DNA"/>
</dbReference>
<name>A0ABS4GTG1_9BACL</name>
<keyword evidence="2" id="KW-1185">Reference proteome</keyword>
<gene>
    <name evidence="1" type="ORF">J2Z37_003335</name>
</gene>
<sequence>MRSSEHDWRQKADEVTTVFPWYKDLLSETPKRLEDFPLMTAELLEKHYYTQPLTAPDHTPLHVYRTSGTSSNVRKQIYYSEADDEAYVNLKTEVFQRFIKQAGIQTAMADMGTGHAASTALKIFDRLHLQSKEISFQLPIAEHVKQLKDFKPGLLYTMPSILDHLVSAADDPAEFGIKKIILVGEVATEQWIGRMAQQFRIQSADIMDTYGSIEIGTIAYYSHEHDRYILVDGMVAEGIEAEALNIEVDPLRENERILVLTSFVRNMFPAIRFVTYDVVRDLKPVLIEGEWRQSFKKLVKRVGTELKHGEKISLYDIEDIVYQHLPKAGIRVKVSGNALSVYIQSPYLKDAIKRQIQHEIEHKIPEIGQMIEHKILDEIRVIAVPIGEQLNRGAVKNKKIYD</sequence>
<dbReference type="PANTHER" id="PTHR36932">
    <property type="entry name" value="CAPSULAR POLYSACCHARIDE BIOSYNTHESIS PROTEIN"/>
    <property type="match status" value="1"/>
</dbReference>
<evidence type="ECO:0000313" key="2">
    <source>
        <dbReference type="Proteomes" id="UP001519343"/>
    </source>
</evidence>
<comment type="caution">
    <text evidence="1">The sequence shown here is derived from an EMBL/GenBank/DDBJ whole genome shotgun (WGS) entry which is preliminary data.</text>
</comment>